<sequence length="130" mass="15153">MNQTIATLADGWLAPADTPLPVTYDAPLNQRFKLAGYLEWDPLDKSLLRYQDDRLLHVPWTVMDPGWSAQNWRPLTGPFRMVVHAAVGPARSVRLVLPRIEFDNAREAHLYVDDAGVWAYRYYWEQDERR</sequence>
<comment type="caution">
    <text evidence="1">The sequence shown here is derived from an EMBL/GenBank/DDBJ whole genome shotgun (WGS) entry which is preliminary data.</text>
</comment>
<organism evidence="1 2">
    <name type="scientific">Micromonospora pisi</name>
    <dbReference type="NCBI Taxonomy" id="589240"/>
    <lineage>
        <taxon>Bacteria</taxon>
        <taxon>Bacillati</taxon>
        <taxon>Actinomycetota</taxon>
        <taxon>Actinomycetes</taxon>
        <taxon>Micromonosporales</taxon>
        <taxon>Micromonosporaceae</taxon>
        <taxon>Micromonospora</taxon>
    </lineage>
</organism>
<proteinExistence type="predicted"/>
<reference evidence="1 2" key="1">
    <citation type="submission" date="2018-10" db="EMBL/GenBank/DDBJ databases">
        <title>Sequencing the genomes of 1000 actinobacteria strains.</title>
        <authorList>
            <person name="Klenk H.-P."/>
        </authorList>
    </citation>
    <scope>NUCLEOTIDE SEQUENCE [LARGE SCALE GENOMIC DNA]</scope>
    <source>
        <strain evidence="1 2">DSM 45175</strain>
    </source>
</reference>
<protein>
    <submittedName>
        <fullName evidence="1">Uncharacterized protein</fullName>
    </submittedName>
</protein>
<gene>
    <name evidence="1" type="ORF">BDK92_7287</name>
</gene>
<dbReference type="Proteomes" id="UP000277671">
    <property type="component" value="Unassembled WGS sequence"/>
</dbReference>
<keyword evidence="2" id="KW-1185">Reference proteome</keyword>
<dbReference type="EMBL" id="RBKT01000001">
    <property type="protein sequence ID" value="RKR92805.1"/>
    <property type="molecule type" value="Genomic_DNA"/>
</dbReference>
<name>A0A495JW82_9ACTN</name>
<evidence type="ECO:0000313" key="2">
    <source>
        <dbReference type="Proteomes" id="UP000277671"/>
    </source>
</evidence>
<evidence type="ECO:0000313" key="1">
    <source>
        <dbReference type="EMBL" id="RKR92805.1"/>
    </source>
</evidence>
<dbReference type="AlphaFoldDB" id="A0A495JW82"/>
<dbReference type="RefSeq" id="WP_121160753.1">
    <property type="nucleotide sequence ID" value="NZ_RBKT01000001.1"/>
</dbReference>
<accession>A0A495JW82</accession>